<evidence type="ECO:0000256" key="1">
    <source>
        <dbReference type="SAM" id="MobiDB-lite"/>
    </source>
</evidence>
<evidence type="ECO:0000313" key="3">
    <source>
        <dbReference type="EMBL" id="OLP79509.1"/>
    </source>
</evidence>
<feature type="compositionally biased region" description="Acidic residues" evidence="1">
    <location>
        <begin position="334"/>
        <end position="348"/>
    </location>
</feature>
<evidence type="ECO:0000313" key="4">
    <source>
        <dbReference type="Proteomes" id="UP000186817"/>
    </source>
</evidence>
<accession>A0A1Q9C999</accession>
<keyword evidence="2" id="KW-0732">Signal</keyword>
<organism evidence="3 4">
    <name type="scientific">Symbiodinium microadriaticum</name>
    <name type="common">Dinoflagellate</name>
    <name type="synonym">Zooxanthella microadriatica</name>
    <dbReference type="NCBI Taxonomy" id="2951"/>
    <lineage>
        <taxon>Eukaryota</taxon>
        <taxon>Sar</taxon>
        <taxon>Alveolata</taxon>
        <taxon>Dinophyceae</taxon>
        <taxon>Suessiales</taxon>
        <taxon>Symbiodiniaceae</taxon>
        <taxon>Symbiodinium</taxon>
    </lineage>
</organism>
<name>A0A1Q9C999_SYMMI</name>
<reference evidence="3 4" key="1">
    <citation type="submission" date="2016-02" db="EMBL/GenBank/DDBJ databases">
        <title>Genome analysis of coral dinoflagellate symbionts highlights evolutionary adaptations to a symbiotic lifestyle.</title>
        <authorList>
            <person name="Aranda M."/>
            <person name="Li Y."/>
            <person name="Liew Y.J."/>
            <person name="Baumgarten S."/>
            <person name="Simakov O."/>
            <person name="Wilson M."/>
            <person name="Piel J."/>
            <person name="Ashoor H."/>
            <person name="Bougouffa S."/>
            <person name="Bajic V.B."/>
            <person name="Ryu T."/>
            <person name="Ravasi T."/>
            <person name="Bayer T."/>
            <person name="Micklem G."/>
            <person name="Kim H."/>
            <person name="Bhak J."/>
            <person name="Lajeunesse T.C."/>
            <person name="Voolstra C.R."/>
        </authorList>
    </citation>
    <scope>NUCLEOTIDE SEQUENCE [LARGE SCALE GENOMIC DNA]</scope>
    <source>
        <strain evidence="3 4">CCMP2467</strain>
    </source>
</reference>
<dbReference type="EMBL" id="LSRX01001476">
    <property type="protein sequence ID" value="OLP79509.1"/>
    <property type="molecule type" value="Genomic_DNA"/>
</dbReference>
<protein>
    <submittedName>
        <fullName evidence="3">Uncharacterized protein</fullName>
    </submittedName>
</protein>
<feature type="compositionally biased region" description="Basic and acidic residues" evidence="1">
    <location>
        <begin position="319"/>
        <end position="333"/>
    </location>
</feature>
<feature type="region of interest" description="Disordered" evidence="1">
    <location>
        <begin position="318"/>
        <end position="428"/>
    </location>
</feature>
<evidence type="ECO:0000256" key="2">
    <source>
        <dbReference type="SAM" id="SignalP"/>
    </source>
</evidence>
<feature type="compositionally biased region" description="Basic and acidic residues" evidence="1">
    <location>
        <begin position="400"/>
        <end position="413"/>
    </location>
</feature>
<proteinExistence type="predicted"/>
<gene>
    <name evidence="3" type="ORF">AK812_SmicGene40203</name>
</gene>
<feature type="chain" id="PRO_5012773771" evidence="2">
    <location>
        <begin position="31"/>
        <end position="428"/>
    </location>
</feature>
<feature type="compositionally biased region" description="Low complexity" evidence="1">
    <location>
        <begin position="349"/>
        <end position="371"/>
    </location>
</feature>
<feature type="signal peptide" evidence="2">
    <location>
        <begin position="1"/>
        <end position="30"/>
    </location>
</feature>
<feature type="region of interest" description="Disordered" evidence="1">
    <location>
        <begin position="129"/>
        <end position="203"/>
    </location>
</feature>
<keyword evidence="4" id="KW-1185">Reference proteome</keyword>
<dbReference type="AlphaFoldDB" id="A0A1Q9C999"/>
<sequence>MESLGSVWWMPLSCLLLNIYFLIFTEVANTVSPSVHYGAAVGHPRSQLAPQQAAAADEQPNPTQVVLGRFSLCKEQSGHCYPSSRRTPFKKYTASASQAPTSLMRAALDQGGGKAADRPALDVVQQLASGGETQVTSPALAEAARGQRQSRQGWQKQRRSGEREQTHGQRGTFSPCHGTTAEATQSQAHGPPEGAGGLLSSDVGGAASPGCAFEHLATQESLPESVRSLVAQATQTTAKTEAKALHKLVAQRQEALSSLERIKHERAAYEQGWATYSQSLLDILAQQFADRTENLRKMDEAQSQWAAKLAETAKALKQATKDKSDAIEVHSGDGSEDEDDMEAMDAEVDQAAQEAPQAELRQQRQAAAGEQIKQALTAVRDEAAAGAAQRERTPRRRGHKESTDEAGDKDKEGGSTGKEGSGKKSQLF</sequence>
<comment type="caution">
    <text evidence="3">The sequence shown here is derived from an EMBL/GenBank/DDBJ whole genome shotgun (WGS) entry which is preliminary data.</text>
</comment>
<dbReference type="Proteomes" id="UP000186817">
    <property type="component" value="Unassembled WGS sequence"/>
</dbReference>